<evidence type="ECO:0000256" key="1">
    <source>
        <dbReference type="ARBA" id="ARBA00023015"/>
    </source>
</evidence>
<dbReference type="PROSITE" id="PS50932">
    <property type="entry name" value="HTH_LACI_2"/>
    <property type="match status" value="1"/>
</dbReference>
<dbReference type="PANTHER" id="PTHR30146:SF109">
    <property type="entry name" value="HTH-TYPE TRANSCRIPTIONAL REGULATOR GALS"/>
    <property type="match status" value="1"/>
</dbReference>
<dbReference type="Gene3D" id="1.10.260.40">
    <property type="entry name" value="lambda repressor-like DNA-binding domains"/>
    <property type="match status" value="1"/>
</dbReference>
<evidence type="ECO:0000256" key="3">
    <source>
        <dbReference type="ARBA" id="ARBA00023163"/>
    </source>
</evidence>
<organism evidence="5 6">
    <name type="scientific">Actinotalea ferrariae CF5-4</name>
    <dbReference type="NCBI Taxonomy" id="948458"/>
    <lineage>
        <taxon>Bacteria</taxon>
        <taxon>Bacillati</taxon>
        <taxon>Actinomycetota</taxon>
        <taxon>Actinomycetes</taxon>
        <taxon>Micrococcales</taxon>
        <taxon>Cellulomonadaceae</taxon>
        <taxon>Actinotalea</taxon>
    </lineage>
</organism>
<dbReference type="OrthoDB" id="3430936at2"/>
<evidence type="ECO:0000256" key="2">
    <source>
        <dbReference type="ARBA" id="ARBA00023125"/>
    </source>
</evidence>
<dbReference type="RefSeq" id="WP_034221445.1">
    <property type="nucleotide sequence ID" value="NZ_AXCW01000004.1"/>
</dbReference>
<keyword evidence="6" id="KW-1185">Reference proteome</keyword>
<dbReference type="GO" id="GO:0003700">
    <property type="term" value="F:DNA-binding transcription factor activity"/>
    <property type="evidence" value="ECO:0007669"/>
    <property type="project" value="TreeGrafter"/>
</dbReference>
<keyword evidence="2" id="KW-0238">DNA-binding</keyword>
<dbReference type="Pfam" id="PF13377">
    <property type="entry name" value="Peripla_BP_3"/>
    <property type="match status" value="1"/>
</dbReference>
<evidence type="ECO:0000313" key="6">
    <source>
        <dbReference type="Proteomes" id="UP000019753"/>
    </source>
</evidence>
<accession>A0A021VYP2</accession>
<dbReference type="InterPro" id="IPR046335">
    <property type="entry name" value="LacI/GalR-like_sensor"/>
</dbReference>
<dbReference type="AlphaFoldDB" id="A0A021VYP2"/>
<name>A0A021VYP2_9CELL</name>
<proteinExistence type="predicted"/>
<protein>
    <submittedName>
        <fullName evidence="5">Transcriptional regulator</fullName>
    </submittedName>
</protein>
<dbReference type="InterPro" id="IPR000843">
    <property type="entry name" value="HTH_LacI"/>
</dbReference>
<dbReference type="EMBL" id="AXCW01000004">
    <property type="protein sequence ID" value="EYR65130.1"/>
    <property type="molecule type" value="Genomic_DNA"/>
</dbReference>
<dbReference type="Pfam" id="PF00356">
    <property type="entry name" value="LacI"/>
    <property type="match status" value="1"/>
</dbReference>
<evidence type="ECO:0000259" key="4">
    <source>
        <dbReference type="PROSITE" id="PS50932"/>
    </source>
</evidence>
<keyword evidence="1" id="KW-0805">Transcription regulation</keyword>
<dbReference type="SUPFAM" id="SSF53822">
    <property type="entry name" value="Periplasmic binding protein-like I"/>
    <property type="match status" value="1"/>
</dbReference>
<gene>
    <name evidence="5" type="ORF">N866_13220</name>
</gene>
<dbReference type="PANTHER" id="PTHR30146">
    <property type="entry name" value="LACI-RELATED TRANSCRIPTIONAL REPRESSOR"/>
    <property type="match status" value="1"/>
</dbReference>
<keyword evidence="3" id="KW-0804">Transcription</keyword>
<dbReference type="Proteomes" id="UP000019753">
    <property type="component" value="Unassembled WGS sequence"/>
</dbReference>
<dbReference type="InterPro" id="IPR010982">
    <property type="entry name" value="Lambda_DNA-bd_dom_sf"/>
</dbReference>
<sequence length="354" mass="37669">MDGRPTLETVAQRAAVSRQTVSNVLNSPHLVRQETLERVRAVIDEVGYRPHGAARQLRTRRSRVIGLRLERTVDGINGAVLDRFLHALTEQAQLRGYRVMLFTAHDDAAEIGQYGELLDVLELDAFVLTSTHSGDPRTAWLCEHDVPFVTFGRPWDPPGTDGQPDHPWVDVDGAAGTRAAVEHLQDAGHTEIAFVGWPAGSGVGDDRRAGWLRAMRAAGVPQHRLDALDVATEDGIAEGAVAARRLLEHVRPTAFVCASDSLALGVLATLRSADGDLIASGPAQAAVVGFDDTPVARAVGLSSVAQPLTEAAGRALDLLLQQLSGSSGAPTRDHHVLLAPSLVVRESSASAPPT</sequence>
<dbReference type="InterPro" id="IPR028082">
    <property type="entry name" value="Peripla_BP_I"/>
</dbReference>
<dbReference type="SUPFAM" id="SSF47413">
    <property type="entry name" value="lambda repressor-like DNA-binding domains"/>
    <property type="match status" value="1"/>
</dbReference>
<dbReference type="CDD" id="cd01392">
    <property type="entry name" value="HTH_LacI"/>
    <property type="match status" value="1"/>
</dbReference>
<feature type="domain" description="HTH lacI-type" evidence="4">
    <location>
        <begin position="5"/>
        <end position="59"/>
    </location>
</feature>
<dbReference type="GO" id="GO:0000976">
    <property type="term" value="F:transcription cis-regulatory region binding"/>
    <property type="evidence" value="ECO:0007669"/>
    <property type="project" value="TreeGrafter"/>
</dbReference>
<evidence type="ECO:0000313" key="5">
    <source>
        <dbReference type="EMBL" id="EYR65130.1"/>
    </source>
</evidence>
<dbReference type="SMART" id="SM00354">
    <property type="entry name" value="HTH_LACI"/>
    <property type="match status" value="1"/>
</dbReference>
<reference evidence="5 6" key="1">
    <citation type="submission" date="2014-01" db="EMBL/GenBank/DDBJ databases">
        <title>Actinotalea ferrariae CF5-4.</title>
        <authorList>
            <person name="Chen F."/>
            <person name="Li Y."/>
            <person name="Wang G."/>
        </authorList>
    </citation>
    <scope>NUCLEOTIDE SEQUENCE [LARGE SCALE GENOMIC DNA]</scope>
    <source>
        <strain evidence="5 6">CF5-4</strain>
    </source>
</reference>
<dbReference type="Gene3D" id="3.40.50.2300">
    <property type="match status" value="2"/>
</dbReference>
<comment type="caution">
    <text evidence="5">The sequence shown here is derived from an EMBL/GenBank/DDBJ whole genome shotgun (WGS) entry which is preliminary data.</text>
</comment>